<organism evidence="2">
    <name type="scientific">Candidatus Kentrum sp. TUN</name>
    <dbReference type="NCBI Taxonomy" id="2126343"/>
    <lineage>
        <taxon>Bacteria</taxon>
        <taxon>Pseudomonadati</taxon>
        <taxon>Pseudomonadota</taxon>
        <taxon>Gammaproteobacteria</taxon>
        <taxon>Candidatus Kentrum</taxon>
    </lineage>
</organism>
<name>A0A450Z9K6_9GAMM</name>
<dbReference type="EMBL" id="CAADFY010000003">
    <property type="protein sequence ID" value="VFK51708.1"/>
    <property type="molecule type" value="Genomic_DNA"/>
</dbReference>
<protein>
    <submittedName>
        <fullName evidence="2">Uncharacterized conserved protein, LabA/DUF88 family</fullName>
    </submittedName>
</protein>
<dbReference type="GO" id="GO:0004540">
    <property type="term" value="F:RNA nuclease activity"/>
    <property type="evidence" value="ECO:0007669"/>
    <property type="project" value="InterPro"/>
</dbReference>
<accession>A0A450Z9K6</accession>
<evidence type="ECO:0000313" key="2">
    <source>
        <dbReference type="EMBL" id="VFK50467.1"/>
    </source>
</evidence>
<dbReference type="PANTHER" id="PTHR35458">
    <property type="entry name" value="SLR0755 PROTEIN"/>
    <property type="match status" value="1"/>
</dbReference>
<evidence type="ECO:0000313" key="3">
    <source>
        <dbReference type="EMBL" id="VFK51708.1"/>
    </source>
</evidence>
<proteinExistence type="predicted"/>
<dbReference type="Pfam" id="PF01936">
    <property type="entry name" value="NYN"/>
    <property type="match status" value="1"/>
</dbReference>
<evidence type="ECO:0000259" key="1">
    <source>
        <dbReference type="Pfam" id="PF01936"/>
    </source>
</evidence>
<dbReference type="PANTHER" id="PTHR35458:SF2">
    <property type="entry name" value="SLR0755 PROTEIN"/>
    <property type="match status" value="1"/>
</dbReference>
<reference evidence="2" key="1">
    <citation type="submission" date="2019-02" db="EMBL/GenBank/DDBJ databases">
        <authorList>
            <person name="Gruber-Vodicka R. H."/>
            <person name="Seah K. B. B."/>
        </authorList>
    </citation>
    <scope>NUCLEOTIDE SEQUENCE</scope>
    <source>
        <strain evidence="2">BECK_BY2</strain>
        <strain evidence="3">BECK_BY3</strain>
    </source>
</reference>
<sequence>MENNYAFIDGQNLHSGTRMEGWRIDFFRFRQYLRFKYGVGEAIWFIGYVPENKPLYRRLTKAGFKLVFKDAIKISSGKLKANVDAELVLECVDKINSYDKAILVTADGDFACLVSYLLERGKLKMVLSPSEKNCSSLLNKRAGGRIRPLIGLREKIGLKK</sequence>
<dbReference type="EMBL" id="CAADFV010000003">
    <property type="protein sequence ID" value="VFK50467.1"/>
    <property type="molecule type" value="Genomic_DNA"/>
</dbReference>
<feature type="domain" description="NYN" evidence="1">
    <location>
        <begin position="7"/>
        <end position="136"/>
    </location>
</feature>
<dbReference type="Gene3D" id="3.40.50.1010">
    <property type="entry name" value="5'-nuclease"/>
    <property type="match status" value="1"/>
</dbReference>
<dbReference type="AlphaFoldDB" id="A0A450Z9K6"/>
<dbReference type="InterPro" id="IPR047140">
    <property type="entry name" value="LabA"/>
</dbReference>
<dbReference type="InterPro" id="IPR021139">
    <property type="entry name" value="NYN"/>
</dbReference>
<gene>
    <name evidence="2" type="ORF">BECKTUN1418E_GA0071001_100324</name>
    <name evidence="3" type="ORF">BECKTUN1418F_GA0071002_100324</name>
</gene>